<gene>
    <name evidence="2" type="ORF">UV20_C0001G0059</name>
</gene>
<dbReference type="AlphaFoldDB" id="A0A0G1A901"/>
<evidence type="ECO:0000313" key="3">
    <source>
        <dbReference type="Proteomes" id="UP000034837"/>
    </source>
</evidence>
<keyword evidence="1" id="KW-0472">Membrane</keyword>
<comment type="caution">
    <text evidence="2">The sequence shown here is derived from an EMBL/GenBank/DDBJ whole genome shotgun (WGS) entry which is preliminary data.</text>
</comment>
<reference evidence="2 3" key="1">
    <citation type="journal article" date="2015" name="Nature">
        <title>rRNA introns, odd ribosomes, and small enigmatic genomes across a large radiation of phyla.</title>
        <authorList>
            <person name="Brown C.T."/>
            <person name="Hug L.A."/>
            <person name="Thomas B.C."/>
            <person name="Sharon I."/>
            <person name="Castelle C.J."/>
            <person name="Singh A."/>
            <person name="Wilkins M.J."/>
            <person name="Williams K.H."/>
            <person name="Banfield J.F."/>
        </authorList>
    </citation>
    <scope>NUCLEOTIDE SEQUENCE [LARGE SCALE GENOMIC DNA]</scope>
</reference>
<feature type="transmembrane region" description="Helical" evidence="1">
    <location>
        <begin position="67"/>
        <end position="85"/>
    </location>
</feature>
<dbReference type="InterPro" id="IPR019277">
    <property type="entry name" value="DUF2304"/>
</dbReference>
<dbReference type="Pfam" id="PF10066">
    <property type="entry name" value="DUF2304"/>
    <property type="match status" value="1"/>
</dbReference>
<accession>A0A0G1A901</accession>
<evidence type="ECO:0000256" key="1">
    <source>
        <dbReference type="SAM" id="Phobius"/>
    </source>
</evidence>
<protein>
    <recommendedName>
        <fullName evidence="4">DUF2304 domain-containing protein</fullName>
    </recommendedName>
</protein>
<keyword evidence="1" id="KW-0812">Transmembrane</keyword>
<feature type="transmembrane region" description="Helical" evidence="1">
    <location>
        <begin position="27"/>
        <end position="47"/>
    </location>
</feature>
<organism evidence="2 3">
    <name type="scientific">Candidatus Magasanikbacteria bacterium GW2011_GWA2_42_32</name>
    <dbReference type="NCBI Taxonomy" id="1619039"/>
    <lineage>
        <taxon>Bacteria</taxon>
        <taxon>Candidatus Magasanikiibacteriota</taxon>
    </lineage>
</organism>
<evidence type="ECO:0000313" key="2">
    <source>
        <dbReference type="EMBL" id="KKS57419.1"/>
    </source>
</evidence>
<dbReference type="EMBL" id="LCDO01000001">
    <property type="protein sequence ID" value="KKS57419.1"/>
    <property type="molecule type" value="Genomic_DNA"/>
</dbReference>
<dbReference type="Proteomes" id="UP000034837">
    <property type="component" value="Unassembled WGS sequence"/>
</dbReference>
<evidence type="ECO:0008006" key="4">
    <source>
        <dbReference type="Google" id="ProtNLM"/>
    </source>
</evidence>
<sequence>MLIQIILSLFVIFALIKTTQKFKSKEISLIALFFWVLFWLVVVLVVWRPGLSTELANFLGVGRGADLLFYFSIALLFYLIFRMTVKMEKMERNITKIVREISLGQGAKDK</sequence>
<name>A0A0G1A901_9BACT</name>
<keyword evidence="1" id="KW-1133">Transmembrane helix</keyword>
<proteinExistence type="predicted"/>